<dbReference type="STRING" id="984262.SGRA_2983"/>
<keyword evidence="2" id="KW-0540">Nuclease</keyword>
<gene>
    <name evidence="2" type="ordered locus">SGRA_2983</name>
</gene>
<dbReference type="OrthoDB" id="5918473at2"/>
<reference evidence="2 3" key="1">
    <citation type="journal article" date="2012" name="Stand. Genomic Sci.">
        <title>Complete genome sequencing and analysis of Saprospira grandis str. Lewin, a predatory marine bacterium.</title>
        <authorList>
            <person name="Saw J.H."/>
            <person name="Yuryev A."/>
            <person name="Kanbe M."/>
            <person name="Hou S."/>
            <person name="Young A.G."/>
            <person name="Aizawa S."/>
            <person name="Alam M."/>
        </authorList>
    </citation>
    <scope>NUCLEOTIDE SEQUENCE [LARGE SCALE GENOMIC DNA]</scope>
    <source>
        <strain evidence="2 3">Lewin</strain>
    </source>
</reference>
<dbReference type="eggNOG" id="COG1403">
    <property type="taxonomic scope" value="Bacteria"/>
</dbReference>
<name>H6LAW8_SAPGL</name>
<protein>
    <submittedName>
        <fullName evidence="2">HNH endonuclease</fullName>
    </submittedName>
</protein>
<feature type="domain" description="HNH nuclease" evidence="1">
    <location>
        <begin position="21"/>
        <end position="77"/>
    </location>
</feature>
<proteinExistence type="predicted"/>
<dbReference type="Gene3D" id="1.10.30.50">
    <property type="match status" value="1"/>
</dbReference>
<dbReference type="KEGG" id="sgn:SGRA_2983"/>
<dbReference type="AlphaFoldDB" id="H6LAW8"/>
<dbReference type="GO" id="GO:0004519">
    <property type="term" value="F:endonuclease activity"/>
    <property type="evidence" value="ECO:0007669"/>
    <property type="project" value="UniProtKB-KW"/>
</dbReference>
<evidence type="ECO:0000313" key="3">
    <source>
        <dbReference type="Proteomes" id="UP000007519"/>
    </source>
</evidence>
<keyword evidence="3" id="KW-1185">Reference proteome</keyword>
<dbReference type="Proteomes" id="UP000007519">
    <property type="component" value="Chromosome"/>
</dbReference>
<dbReference type="GO" id="GO:0008270">
    <property type="term" value="F:zinc ion binding"/>
    <property type="evidence" value="ECO:0007669"/>
    <property type="project" value="InterPro"/>
</dbReference>
<dbReference type="EMBL" id="CP002831">
    <property type="protein sequence ID" value="AFC25711.1"/>
    <property type="molecule type" value="Genomic_DNA"/>
</dbReference>
<dbReference type="Pfam" id="PF01844">
    <property type="entry name" value="HNH"/>
    <property type="match status" value="1"/>
</dbReference>
<evidence type="ECO:0000313" key="2">
    <source>
        <dbReference type="EMBL" id="AFC25711.1"/>
    </source>
</evidence>
<keyword evidence="2" id="KW-0378">Hydrolase</keyword>
<dbReference type="CDD" id="cd00085">
    <property type="entry name" value="HNHc"/>
    <property type="match status" value="1"/>
</dbReference>
<dbReference type="SMART" id="SM00507">
    <property type="entry name" value="HNHc"/>
    <property type="match status" value="1"/>
</dbReference>
<dbReference type="RefSeq" id="WP_015693313.1">
    <property type="nucleotide sequence ID" value="NC_016940.1"/>
</dbReference>
<dbReference type="InterPro" id="IPR003615">
    <property type="entry name" value="HNH_nuc"/>
</dbReference>
<keyword evidence="2" id="KW-0255">Endonuclease</keyword>
<accession>H6LAW8</accession>
<dbReference type="HOGENOM" id="CLU_1218163_0_0_10"/>
<sequence>MRPLNKPTTAPNYTDDSPYGEAKADLIQALGEYCSYCERHINDKKALQVEHIQPKSLVPNLECVWDNFLLACASCNIHKGIKNPITLGIRLPHTNNLMLDLEVDPDSSLISANNPEGQAFIELVRLSDVAGTATLGDDRYEKRFETAGIAQNILEDYENGEIASKWVVRVAQTHGFFSLWYTIFQGHPEVIEELISNFQGTHPAAFDSTNNYSLVAI</sequence>
<dbReference type="InterPro" id="IPR002711">
    <property type="entry name" value="HNH"/>
</dbReference>
<evidence type="ECO:0000259" key="1">
    <source>
        <dbReference type="SMART" id="SM00507"/>
    </source>
</evidence>
<dbReference type="GO" id="GO:0003676">
    <property type="term" value="F:nucleic acid binding"/>
    <property type="evidence" value="ECO:0007669"/>
    <property type="project" value="InterPro"/>
</dbReference>
<organism evidence="2 3">
    <name type="scientific">Saprospira grandis (strain Lewin)</name>
    <dbReference type="NCBI Taxonomy" id="984262"/>
    <lineage>
        <taxon>Bacteria</taxon>
        <taxon>Pseudomonadati</taxon>
        <taxon>Bacteroidota</taxon>
        <taxon>Saprospiria</taxon>
        <taxon>Saprospirales</taxon>
        <taxon>Saprospiraceae</taxon>
        <taxon>Saprospira</taxon>
    </lineage>
</organism>